<dbReference type="RefSeq" id="WP_146934592.1">
    <property type="nucleotide sequence ID" value="NZ_CBCSHZ010000031.1"/>
</dbReference>
<keyword evidence="1" id="KW-0732">Signal</keyword>
<dbReference type="PROSITE" id="PS51257">
    <property type="entry name" value="PROKAR_LIPOPROTEIN"/>
    <property type="match status" value="1"/>
</dbReference>
<dbReference type="InterPro" id="IPR025366">
    <property type="entry name" value="DUF4270"/>
</dbReference>
<name>A0A5C6ZNS3_9FLAO</name>
<protein>
    <submittedName>
        <fullName evidence="2">DUF4270 domain-containing protein</fullName>
    </submittedName>
</protein>
<dbReference type="EMBL" id="VORY01000029">
    <property type="protein sequence ID" value="TXD91972.1"/>
    <property type="molecule type" value="Genomic_DNA"/>
</dbReference>
<feature type="chain" id="PRO_5022811274" evidence="1">
    <location>
        <begin position="25"/>
        <end position="524"/>
    </location>
</feature>
<organism evidence="2 3">
    <name type="scientific">Gillisia hiemivivida</name>
    <dbReference type="NCBI Taxonomy" id="291190"/>
    <lineage>
        <taxon>Bacteria</taxon>
        <taxon>Pseudomonadati</taxon>
        <taxon>Bacteroidota</taxon>
        <taxon>Flavobacteriia</taxon>
        <taxon>Flavobacteriales</taxon>
        <taxon>Flavobacteriaceae</taxon>
        <taxon>Gillisia</taxon>
    </lineage>
</organism>
<accession>A0A5C6ZNS3</accession>
<reference evidence="2 3" key="1">
    <citation type="submission" date="2019-08" db="EMBL/GenBank/DDBJ databases">
        <title>Genome sequence of Gillisia hiemivivida IC154 (type strain).</title>
        <authorList>
            <person name="Bowman J.P."/>
        </authorList>
    </citation>
    <scope>NUCLEOTIDE SEQUENCE [LARGE SCALE GENOMIC DNA]</scope>
    <source>
        <strain evidence="2 3">IC154</strain>
    </source>
</reference>
<evidence type="ECO:0000313" key="2">
    <source>
        <dbReference type="EMBL" id="TXD91972.1"/>
    </source>
</evidence>
<sequence>MIFLKRARLVPIALLLALVFTSCDNDFNSIGGRLIGQFDSIPLYEAGVIGYSKKIGPVQTNGLPVNKLGVYNEPVYGQQVASVLTQLSLTSTNPQFGTEAVVDSVVLTLPYFSTALEAGEDGNPIYQLDSLFGNAPYKLTISRSNFFLNNFDPDADFALAQKYYSDQGPVFENNLVGAPLYTNENFLPSKEEVVHGEFNKDNELDTVRATPRLRANLPVQFFQENIINKEGSLELSNNNNFNNFIRGLYFKAEPLNGSGNMLLLNFANAEAGITIYYTSQVVDALDSDGDGDIAEMVGQVSTYKLNFGPNTVNAFSQDLPTGIASEIAETNAQVGAKNLFLKGGEGAITVIKLFEDEAELAELRANNWLINEANLTFFVNQDRAPGAEAEPERIYLYNLKTNEQLFDYLIDPSINNESPLNSLISHSSRLERDETGAGISYKIRITEHVKNVLNNDFDNVNLGLVVTQNINLVRNSALKTPIDSISRVPSAAVISPEGTVLHGNLSPNAEKRLKFNIYYTETNN</sequence>
<feature type="signal peptide" evidence="1">
    <location>
        <begin position="1"/>
        <end position="24"/>
    </location>
</feature>
<proteinExistence type="predicted"/>
<gene>
    <name evidence="2" type="ORF">ES724_15325</name>
</gene>
<evidence type="ECO:0000313" key="3">
    <source>
        <dbReference type="Proteomes" id="UP000321367"/>
    </source>
</evidence>
<dbReference type="OrthoDB" id="1466062at2"/>
<dbReference type="Pfam" id="PF14092">
    <property type="entry name" value="DUF4270"/>
    <property type="match status" value="1"/>
</dbReference>
<keyword evidence="3" id="KW-1185">Reference proteome</keyword>
<evidence type="ECO:0000256" key="1">
    <source>
        <dbReference type="SAM" id="SignalP"/>
    </source>
</evidence>
<comment type="caution">
    <text evidence="2">The sequence shown here is derived from an EMBL/GenBank/DDBJ whole genome shotgun (WGS) entry which is preliminary data.</text>
</comment>
<dbReference type="AlphaFoldDB" id="A0A5C6ZNS3"/>
<dbReference type="Proteomes" id="UP000321367">
    <property type="component" value="Unassembled WGS sequence"/>
</dbReference>